<accession>A0ABN8B1Q0</accession>
<sequence>MNCDLMKWILLIFVIKGVWNFDNEMEAYNGKPRILSRKRRYVTFPEGSSFSCAGCLTTGVIGQPSPTTAPGTFTLGMNWGIAYELPNATETLTLYHRKYKLKGIAQRRNRRDLYQKLELILENIGYKGRDCILKTLCETKHRIIPKGANMIEEMFRTLFTMPLTKVLPVEPLEHTIYDSAHRLSVTLDDCDVYDCPISLVDLAKGYYNAPAPQVDIAKQPWALFSSSFE</sequence>
<evidence type="ECO:0000256" key="1">
    <source>
        <dbReference type="SAM" id="SignalP"/>
    </source>
</evidence>
<dbReference type="EMBL" id="OU963907">
    <property type="protein sequence ID" value="CAH0399375.1"/>
    <property type="molecule type" value="Genomic_DNA"/>
</dbReference>
<gene>
    <name evidence="2" type="ORF">CHILSU_LOCUS2517</name>
</gene>
<dbReference type="SMART" id="SM00718">
    <property type="entry name" value="DM4_12"/>
    <property type="match status" value="1"/>
</dbReference>
<name>A0ABN8B1Q0_CHISP</name>
<organism evidence="2 3">
    <name type="scientific">Chilo suppressalis</name>
    <name type="common">Asiatic rice borer moth</name>
    <dbReference type="NCBI Taxonomy" id="168631"/>
    <lineage>
        <taxon>Eukaryota</taxon>
        <taxon>Metazoa</taxon>
        <taxon>Ecdysozoa</taxon>
        <taxon>Arthropoda</taxon>
        <taxon>Hexapoda</taxon>
        <taxon>Insecta</taxon>
        <taxon>Pterygota</taxon>
        <taxon>Neoptera</taxon>
        <taxon>Endopterygota</taxon>
        <taxon>Lepidoptera</taxon>
        <taxon>Glossata</taxon>
        <taxon>Ditrysia</taxon>
        <taxon>Pyraloidea</taxon>
        <taxon>Crambidae</taxon>
        <taxon>Crambinae</taxon>
        <taxon>Chilo</taxon>
    </lineage>
</organism>
<evidence type="ECO:0000313" key="3">
    <source>
        <dbReference type="Proteomes" id="UP001153292"/>
    </source>
</evidence>
<feature type="chain" id="PRO_5047518021" evidence="1">
    <location>
        <begin position="21"/>
        <end position="229"/>
    </location>
</feature>
<feature type="signal peptide" evidence="1">
    <location>
        <begin position="1"/>
        <end position="20"/>
    </location>
</feature>
<protein>
    <submittedName>
        <fullName evidence="2">Uncharacterized protein</fullName>
    </submittedName>
</protein>
<evidence type="ECO:0000313" key="2">
    <source>
        <dbReference type="EMBL" id="CAH0399375.1"/>
    </source>
</evidence>
<dbReference type="PANTHER" id="PTHR21398:SF7">
    <property type="entry name" value="LP19941P"/>
    <property type="match status" value="1"/>
</dbReference>
<dbReference type="InterPro" id="IPR006631">
    <property type="entry name" value="DM4_12"/>
</dbReference>
<keyword evidence="1" id="KW-0732">Signal</keyword>
<proteinExistence type="predicted"/>
<dbReference type="Pfam" id="PF07841">
    <property type="entry name" value="DM4_12"/>
    <property type="match status" value="1"/>
</dbReference>
<dbReference type="Proteomes" id="UP001153292">
    <property type="component" value="Chromosome 14"/>
</dbReference>
<dbReference type="PANTHER" id="PTHR21398">
    <property type="entry name" value="AGAP007094-PA"/>
    <property type="match status" value="1"/>
</dbReference>
<keyword evidence="3" id="KW-1185">Reference proteome</keyword>
<reference evidence="2" key="1">
    <citation type="submission" date="2021-12" db="EMBL/GenBank/DDBJ databases">
        <authorList>
            <person name="King R."/>
        </authorList>
    </citation>
    <scope>NUCLEOTIDE SEQUENCE</scope>
</reference>